<name>A0A974SMK0_9RHOO</name>
<dbReference type="InterPro" id="IPR016032">
    <property type="entry name" value="Sig_transdc_resp-reg_C-effctor"/>
</dbReference>
<dbReference type="SMART" id="SM00448">
    <property type="entry name" value="REC"/>
    <property type="match status" value="1"/>
</dbReference>
<dbReference type="PRINTS" id="PR00038">
    <property type="entry name" value="HTHLUXR"/>
</dbReference>
<dbReference type="GO" id="GO:0000160">
    <property type="term" value="P:phosphorelay signal transduction system"/>
    <property type="evidence" value="ECO:0007669"/>
    <property type="project" value="UniProtKB-KW"/>
</dbReference>
<dbReference type="AlphaFoldDB" id="A0A974SMK0"/>
<protein>
    <submittedName>
        <fullName evidence="9">Response regulator transcription factor</fullName>
    </submittedName>
</protein>
<keyword evidence="3" id="KW-0805">Transcription regulation</keyword>
<dbReference type="Gene3D" id="1.10.10.10">
    <property type="entry name" value="Winged helix-like DNA-binding domain superfamily/Winged helix DNA-binding domain"/>
    <property type="match status" value="1"/>
</dbReference>
<evidence type="ECO:0000256" key="1">
    <source>
        <dbReference type="ARBA" id="ARBA00022553"/>
    </source>
</evidence>
<dbReference type="RefSeq" id="WP_203386675.1">
    <property type="nucleotide sequence ID" value="NZ_CP064781.1"/>
</dbReference>
<feature type="domain" description="HTH luxR-type" evidence="7">
    <location>
        <begin position="139"/>
        <end position="204"/>
    </location>
</feature>
<dbReference type="PANTHER" id="PTHR44688">
    <property type="entry name" value="DNA-BINDING TRANSCRIPTIONAL ACTIVATOR DEVR_DOSR"/>
    <property type="match status" value="1"/>
</dbReference>
<feature type="modified residue" description="4-aspartylphosphate" evidence="6">
    <location>
        <position position="57"/>
    </location>
</feature>
<dbReference type="GO" id="GO:0003677">
    <property type="term" value="F:DNA binding"/>
    <property type="evidence" value="ECO:0007669"/>
    <property type="project" value="UniProtKB-KW"/>
</dbReference>
<keyword evidence="4" id="KW-0238">DNA-binding</keyword>
<dbReference type="Pfam" id="PF00072">
    <property type="entry name" value="Response_reg"/>
    <property type="match status" value="1"/>
</dbReference>
<dbReference type="KEGG" id="ares:IWH25_15540"/>
<dbReference type="FunFam" id="3.40.50.2300:FF:000018">
    <property type="entry name" value="DNA-binding transcriptional regulator NtrC"/>
    <property type="match status" value="1"/>
</dbReference>
<dbReference type="EMBL" id="CP064781">
    <property type="protein sequence ID" value="QRJ63146.1"/>
    <property type="molecule type" value="Genomic_DNA"/>
</dbReference>
<dbReference type="CDD" id="cd06170">
    <property type="entry name" value="LuxR_C_like"/>
    <property type="match status" value="1"/>
</dbReference>
<dbReference type="PANTHER" id="PTHR44688:SF16">
    <property type="entry name" value="DNA-BINDING TRANSCRIPTIONAL ACTIVATOR DEVR_DOSR"/>
    <property type="match status" value="1"/>
</dbReference>
<evidence type="ECO:0000313" key="10">
    <source>
        <dbReference type="Proteomes" id="UP000663444"/>
    </source>
</evidence>
<evidence type="ECO:0000256" key="2">
    <source>
        <dbReference type="ARBA" id="ARBA00023012"/>
    </source>
</evidence>
<dbReference type="Gene3D" id="3.40.50.2300">
    <property type="match status" value="1"/>
</dbReference>
<dbReference type="SUPFAM" id="SSF46894">
    <property type="entry name" value="C-terminal effector domain of the bipartite response regulators"/>
    <property type="match status" value="1"/>
</dbReference>
<dbReference type="InterPro" id="IPR011006">
    <property type="entry name" value="CheY-like_superfamily"/>
</dbReference>
<dbReference type="SMART" id="SM00421">
    <property type="entry name" value="HTH_LUXR"/>
    <property type="match status" value="1"/>
</dbReference>
<proteinExistence type="predicted"/>
<sequence>MSDSSTVPVAVVDDDAATREAIVVVLDSIGIAAHTFASAQDFLAAPEASSYRCLVMDIRMPGLSGIEAQRRMKELGIAAPVIFITGHGDIEMAVDAMKRGAVDFLTKPFRDQVLIDAVQSVLSAAAARQAPPPVQQAASRQRLEQLTPREREILVHVAGGRRSKQIAADLGITVKTVDEYRSRILGKMQVGTSSELAAVAATLGLLPPA</sequence>
<organism evidence="9 10">
    <name type="scientific">Azospira restricta</name>
    <dbReference type="NCBI Taxonomy" id="404405"/>
    <lineage>
        <taxon>Bacteria</taxon>
        <taxon>Pseudomonadati</taxon>
        <taxon>Pseudomonadota</taxon>
        <taxon>Betaproteobacteria</taxon>
        <taxon>Rhodocyclales</taxon>
        <taxon>Rhodocyclaceae</taxon>
        <taxon>Azospira</taxon>
    </lineage>
</organism>
<evidence type="ECO:0000256" key="4">
    <source>
        <dbReference type="ARBA" id="ARBA00023125"/>
    </source>
</evidence>
<dbReference type="SUPFAM" id="SSF52172">
    <property type="entry name" value="CheY-like"/>
    <property type="match status" value="1"/>
</dbReference>
<evidence type="ECO:0000259" key="8">
    <source>
        <dbReference type="PROSITE" id="PS50110"/>
    </source>
</evidence>
<dbReference type="GO" id="GO:0006355">
    <property type="term" value="P:regulation of DNA-templated transcription"/>
    <property type="evidence" value="ECO:0007669"/>
    <property type="project" value="InterPro"/>
</dbReference>
<dbReference type="PROSITE" id="PS00622">
    <property type="entry name" value="HTH_LUXR_1"/>
    <property type="match status" value="1"/>
</dbReference>
<dbReference type="CDD" id="cd17537">
    <property type="entry name" value="REC_FixJ"/>
    <property type="match status" value="1"/>
</dbReference>
<evidence type="ECO:0000256" key="5">
    <source>
        <dbReference type="ARBA" id="ARBA00023163"/>
    </source>
</evidence>
<keyword evidence="10" id="KW-1185">Reference proteome</keyword>
<reference evidence="9" key="1">
    <citation type="submission" date="2020-11" db="EMBL/GenBank/DDBJ databases">
        <title>Azospira restricta DSM 18626 genome sequence.</title>
        <authorList>
            <person name="Moe W.M."/>
        </authorList>
    </citation>
    <scope>NUCLEOTIDE SEQUENCE</scope>
    <source>
        <strain evidence="9">DSM 18626</strain>
    </source>
</reference>
<keyword evidence="1 6" id="KW-0597">Phosphoprotein</keyword>
<evidence type="ECO:0000259" key="7">
    <source>
        <dbReference type="PROSITE" id="PS50043"/>
    </source>
</evidence>
<evidence type="ECO:0000313" key="9">
    <source>
        <dbReference type="EMBL" id="QRJ63146.1"/>
    </source>
</evidence>
<evidence type="ECO:0000256" key="3">
    <source>
        <dbReference type="ARBA" id="ARBA00023015"/>
    </source>
</evidence>
<dbReference type="PROSITE" id="PS50110">
    <property type="entry name" value="RESPONSE_REGULATORY"/>
    <property type="match status" value="1"/>
</dbReference>
<keyword evidence="5" id="KW-0804">Transcription</keyword>
<keyword evidence="2" id="KW-0902">Two-component regulatory system</keyword>
<evidence type="ECO:0000256" key="6">
    <source>
        <dbReference type="PROSITE-ProRule" id="PRU00169"/>
    </source>
</evidence>
<dbReference type="InterPro" id="IPR000792">
    <property type="entry name" value="Tscrpt_reg_LuxR_C"/>
</dbReference>
<dbReference type="InterPro" id="IPR036388">
    <property type="entry name" value="WH-like_DNA-bd_sf"/>
</dbReference>
<accession>A0A974SMK0</accession>
<dbReference type="PROSITE" id="PS50043">
    <property type="entry name" value="HTH_LUXR_2"/>
    <property type="match status" value="1"/>
</dbReference>
<dbReference type="Proteomes" id="UP000663444">
    <property type="component" value="Chromosome"/>
</dbReference>
<gene>
    <name evidence="9" type="ORF">IWH25_15540</name>
</gene>
<dbReference type="InterPro" id="IPR001789">
    <property type="entry name" value="Sig_transdc_resp-reg_receiver"/>
</dbReference>
<feature type="domain" description="Response regulatory" evidence="8">
    <location>
        <begin position="8"/>
        <end position="122"/>
    </location>
</feature>
<dbReference type="Pfam" id="PF00196">
    <property type="entry name" value="GerE"/>
    <property type="match status" value="1"/>
</dbReference>